<dbReference type="CDD" id="cd10017">
    <property type="entry name" value="B3_DNA"/>
    <property type="match status" value="2"/>
</dbReference>
<dbReference type="PANTHER" id="PTHR31920:SF135">
    <property type="entry name" value="B3 DOMAIN-CONTAINING PROTEIN OS03G0621600-RELATED"/>
    <property type="match status" value="1"/>
</dbReference>
<evidence type="ECO:0000256" key="2">
    <source>
        <dbReference type="ARBA" id="ARBA00023015"/>
    </source>
</evidence>
<dbReference type="Gene3D" id="2.40.330.10">
    <property type="entry name" value="DNA-binding pseudobarrel domain"/>
    <property type="match status" value="2"/>
</dbReference>
<accession>A0AAD8JDY7</accession>
<evidence type="ECO:0000313" key="8">
    <source>
        <dbReference type="EMBL" id="KAK1402607.1"/>
    </source>
</evidence>
<feature type="compositionally biased region" description="Acidic residues" evidence="6">
    <location>
        <begin position="121"/>
        <end position="154"/>
    </location>
</feature>
<dbReference type="InterPro" id="IPR015300">
    <property type="entry name" value="DNA-bd_pseudobarrel_sf"/>
</dbReference>
<dbReference type="GO" id="GO:0003677">
    <property type="term" value="F:DNA binding"/>
    <property type="evidence" value="ECO:0007669"/>
    <property type="project" value="UniProtKB-KW"/>
</dbReference>
<feature type="region of interest" description="Disordered" evidence="6">
    <location>
        <begin position="118"/>
        <end position="201"/>
    </location>
</feature>
<dbReference type="SUPFAM" id="SSF101936">
    <property type="entry name" value="DNA-binding pseudobarrel domain"/>
    <property type="match status" value="2"/>
</dbReference>
<dbReference type="InterPro" id="IPR050655">
    <property type="entry name" value="Plant_B3_domain"/>
</dbReference>
<dbReference type="PANTHER" id="PTHR31920">
    <property type="entry name" value="B3 DOMAIN-CONTAINING"/>
    <property type="match status" value="1"/>
</dbReference>
<evidence type="ECO:0000256" key="1">
    <source>
        <dbReference type="ARBA" id="ARBA00004123"/>
    </source>
</evidence>
<keyword evidence="2" id="KW-0805">Transcription regulation</keyword>
<organism evidence="8 9">
    <name type="scientific">Heracleum sosnowskyi</name>
    <dbReference type="NCBI Taxonomy" id="360622"/>
    <lineage>
        <taxon>Eukaryota</taxon>
        <taxon>Viridiplantae</taxon>
        <taxon>Streptophyta</taxon>
        <taxon>Embryophyta</taxon>
        <taxon>Tracheophyta</taxon>
        <taxon>Spermatophyta</taxon>
        <taxon>Magnoliopsida</taxon>
        <taxon>eudicotyledons</taxon>
        <taxon>Gunneridae</taxon>
        <taxon>Pentapetalae</taxon>
        <taxon>asterids</taxon>
        <taxon>campanulids</taxon>
        <taxon>Apiales</taxon>
        <taxon>Apiaceae</taxon>
        <taxon>Apioideae</taxon>
        <taxon>apioid superclade</taxon>
        <taxon>Tordylieae</taxon>
        <taxon>Tordyliinae</taxon>
        <taxon>Heracleum</taxon>
    </lineage>
</organism>
<feature type="compositionally biased region" description="Basic and acidic residues" evidence="6">
    <location>
        <begin position="171"/>
        <end position="191"/>
    </location>
</feature>
<evidence type="ECO:0000313" key="9">
    <source>
        <dbReference type="Proteomes" id="UP001237642"/>
    </source>
</evidence>
<name>A0AAD8JDY7_9APIA</name>
<dbReference type="Proteomes" id="UP001237642">
    <property type="component" value="Unassembled WGS sequence"/>
</dbReference>
<reference evidence="8" key="2">
    <citation type="submission" date="2023-05" db="EMBL/GenBank/DDBJ databases">
        <authorList>
            <person name="Schelkunov M.I."/>
        </authorList>
    </citation>
    <scope>NUCLEOTIDE SEQUENCE</scope>
    <source>
        <strain evidence="8">Hsosn_3</strain>
        <tissue evidence="8">Leaf</tissue>
    </source>
</reference>
<gene>
    <name evidence="8" type="ORF">POM88_002212</name>
</gene>
<feature type="domain" description="TF-B3" evidence="7">
    <location>
        <begin position="10"/>
        <end position="103"/>
    </location>
</feature>
<evidence type="ECO:0000256" key="4">
    <source>
        <dbReference type="ARBA" id="ARBA00023163"/>
    </source>
</evidence>
<keyword evidence="5" id="KW-0539">Nucleus</keyword>
<evidence type="ECO:0000256" key="6">
    <source>
        <dbReference type="SAM" id="MobiDB-lite"/>
    </source>
</evidence>
<evidence type="ECO:0000256" key="3">
    <source>
        <dbReference type="ARBA" id="ARBA00023125"/>
    </source>
</evidence>
<dbReference type="AlphaFoldDB" id="A0AAD8JDY7"/>
<comment type="caution">
    <text evidence="8">The sequence shown here is derived from an EMBL/GenBank/DDBJ whole genome shotgun (WGS) entry which is preliminary data.</text>
</comment>
<proteinExistence type="predicted"/>
<dbReference type="PROSITE" id="PS50863">
    <property type="entry name" value="B3"/>
    <property type="match status" value="2"/>
</dbReference>
<dbReference type="GO" id="GO:0005634">
    <property type="term" value="C:nucleus"/>
    <property type="evidence" value="ECO:0007669"/>
    <property type="project" value="UniProtKB-SubCell"/>
</dbReference>
<reference evidence="8" key="1">
    <citation type="submission" date="2023-02" db="EMBL/GenBank/DDBJ databases">
        <title>Genome of toxic invasive species Heracleum sosnowskyi carries increased number of genes despite the absence of recent whole-genome duplications.</title>
        <authorList>
            <person name="Schelkunov M."/>
            <person name="Shtratnikova V."/>
            <person name="Makarenko M."/>
            <person name="Klepikova A."/>
            <person name="Omelchenko D."/>
            <person name="Novikova G."/>
            <person name="Obukhova E."/>
            <person name="Bogdanov V."/>
            <person name="Penin A."/>
            <person name="Logacheva M."/>
        </authorList>
    </citation>
    <scope>NUCLEOTIDE SEQUENCE</scope>
    <source>
        <strain evidence="8">Hsosn_3</strain>
        <tissue evidence="8">Leaf</tissue>
    </source>
</reference>
<evidence type="ECO:0000259" key="7">
    <source>
        <dbReference type="PROSITE" id="PS50863"/>
    </source>
</evidence>
<dbReference type="SMART" id="SM01019">
    <property type="entry name" value="B3"/>
    <property type="match status" value="2"/>
</dbReference>
<protein>
    <recommendedName>
        <fullName evidence="7">TF-B3 domain-containing protein</fullName>
    </recommendedName>
</protein>
<keyword evidence="4" id="KW-0804">Transcription</keyword>
<feature type="domain" description="TF-B3" evidence="7">
    <location>
        <begin position="220"/>
        <end position="319"/>
    </location>
</feature>
<dbReference type="EMBL" id="JAUIZM010000001">
    <property type="protein sequence ID" value="KAK1402607.1"/>
    <property type="molecule type" value="Genomic_DNA"/>
</dbReference>
<evidence type="ECO:0000256" key="5">
    <source>
        <dbReference type="ARBA" id="ARBA00023242"/>
    </source>
</evidence>
<keyword evidence="3" id="KW-0238">DNA-binding</keyword>
<sequence length="323" mass="38056">MESMKSKKISAFFKPFIAEDREQRLPIPHFFTKFMKDRMPRSAFIRDRKENLWHVEVSRRENKNFFEAGWSKFVQEKKVQFGDCLVFEYDGESFFDVEIFGDTACEKEFSVEVFEAQVKEEEMEEEEDEDNENHEDEDGEGEEMKEEDEQDENYSAEIHEDGYSEDDHDEIVELRDANERMQSNKKDKNCTGEKGNNTKSTDDLADEIIFDLGTVDRPKNPYFVGKLDPKRKSDLRIPTNVIWDFKLNLPEHIDICDEDGRTWSAVVKKWNDGRTCLTKGWRSFWKWNGVEPNDKCLCEFVPGNDGSKIQLRIRIFQAASLLQ</sequence>
<comment type="subcellular location">
    <subcellularLocation>
        <location evidence="1">Nucleus</location>
    </subcellularLocation>
</comment>
<dbReference type="Pfam" id="PF02362">
    <property type="entry name" value="B3"/>
    <property type="match status" value="2"/>
</dbReference>
<keyword evidence="9" id="KW-1185">Reference proteome</keyword>
<dbReference type="InterPro" id="IPR003340">
    <property type="entry name" value="B3_DNA-bd"/>
</dbReference>